<evidence type="ECO:0000256" key="2">
    <source>
        <dbReference type="SAM" id="SignalP"/>
    </source>
</evidence>
<comment type="caution">
    <text evidence="3">The sequence shown here is derived from an EMBL/GenBank/DDBJ whole genome shotgun (WGS) entry which is preliminary data.</text>
</comment>
<evidence type="ECO:0000313" key="3">
    <source>
        <dbReference type="EMBL" id="CAF0893832.1"/>
    </source>
</evidence>
<organism evidence="3 5">
    <name type="scientific">Adineta ricciae</name>
    <name type="common">Rotifer</name>
    <dbReference type="NCBI Taxonomy" id="249248"/>
    <lineage>
        <taxon>Eukaryota</taxon>
        <taxon>Metazoa</taxon>
        <taxon>Spiralia</taxon>
        <taxon>Gnathifera</taxon>
        <taxon>Rotifera</taxon>
        <taxon>Eurotatoria</taxon>
        <taxon>Bdelloidea</taxon>
        <taxon>Adinetida</taxon>
        <taxon>Adinetidae</taxon>
        <taxon>Adineta</taxon>
    </lineage>
</organism>
<reference evidence="3" key="1">
    <citation type="submission" date="2021-02" db="EMBL/GenBank/DDBJ databases">
        <authorList>
            <person name="Nowell W R."/>
        </authorList>
    </citation>
    <scope>NUCLEOTIDE SEQUENCE</scope>
</reference>
<protein>
    <submittedName>
        <fullName evidence="3">Uncharacterized protein</fullName>
    </submittedName>
</protein>
<dbReference type="EMBL" id="CAJNOJ010000062">
    <property type="protein sequence ID" value="CAF1001137.1"/>
    <property type="molecule type" value="Genomic_DNA"/>
</dbReference>
<feature type="transmembrane region" description="Helical" evidence="1">
    <location>
        <begin position="29"/>
        <end position="53"/>
    </location>
</feature>
<dbReference type="AlphaFoldDB" id="A0A813Z308"/>
<keyword evidence="1" id="KW-0812">Transmembrane</keyword>
<dbReference type="OrthoDB" id="5877502at2759"/>
<accession>A0A813Z308</accession>
<feature type="signal peptide" evidence="2">
    <location>
        <begin position="1"/>
        <end position="19"/>
    </location>
</feature>
<dbReference type="Proteomes" id="UP000663828">
    <property type="component" value="Unassembled WGS sequence"/>
</dbReference>
<evidence type="ECO:0000313" key="5">
    <source>
        <dbReference type="Proteomes" id="UP000663828"/>
    </source>
</evidence>
<proteinExistence type="predicted"/>
<evidence type="ECO:0000256" key="1">
    <source>
        <dbReference type="SAM" id="Phobius"/>
    </source>
</evidence>
<evidence type="ECO:0000313" key="4">
    <source>
        <dbReference type="EMBL" id="CAF1001137.1"/>
    </source>
</evidence>
<name>A0A813Z308_ADIRI</name>
<gene>
    <name evidence="4" type="ORF">EDS130_LOCUS14892</name>
    <name evidence="3" type="ORF">XAT740_LOCUS7656</name>
</gene>
<feature type="chain" id="PRO_5035599204" evidence="2">
    <location>
        <begin position="20"/>
        <end position="146"/>
    </location>
</feature>
<keyword evidence="1" id="KW-0472">Membrane</keyword>
<keyword evidence="5" id="KW-1185">Reference proteome</keyword>
<keyword evidence="1" id="KW-1133">Transmembrane helix</keyword>
<dbReference type="EMBL" id="CAJNOR010000370">
    <property type="protein sequence ID" value="CAF0893832.1"/>
    <property type="molecule type" value="Genomic_DNA"/>
</dbReference>
<keyword evidence="2" id="KW-0732">Signal</keyword>
<dbReference type="Proteomes" id="UP000663852">
    <property type="component" value="Unassembled WGS sequence"/>
</dbReference>
<sequence>MAAFFITIIFAVVLDVCSSQSYSGRSSSFPTTLIVFIPVFSLFFIFMIALIIWKKKCGPQRRFVNPAVIPLATQMAFVEQQNRYQPPIYNQAPMYNQTPMYNSASLGNQPFSYGQPPPYSQTQFYNQPAPYPMYNTQSNPSKMAFT</sequence>